<evidence type="ECO:0000313" key="1">
    <source>
        <dbReference type="EMBL" id="HAT4309623.1"/>
    </source>
</evidence>
<reference evidence="1" key="1">
    <citation type="journal article" date="2018" name="Genome Biol.">
        <title>SKESA: strategic k-mer extension for scrupulous assemblies.</title>
        <authorList>
            <person name="Souvorov A."/>
            <person name="Agarwala R."/>
            <person name="Lipman D.J."/>
        </authorList>
    </citation>
    <scope>NUCLEOTIDE SEQUENCE</scope>
    <source>
        <strain evidence="1">C8</strain>
    </source>
</reference>
<proteinExistence type="predicted"/>
<organism evidence="1">
    <name type="scientific">Clostridium perfringens</name>
    <dbReference type="NCBI Taxonomy" id="1502"/>
    <lineage>
        <taxon>Bacteria</taxon>
        <taxon>Bacillati</taxon>
        <taxon>Bacillota</taxon>
        <taxon>Clostridia</taxon>
        <taxon>Eubacteriales</taxon>
        <taxon>Clostridiaceae</taxon>
        <taxon>Clostridium</taxon>
    </lineage>
</organism>
<dbReference type="AlphaFoldDB" id="A0A8H9R388"/>
<gene>
    <name evidence="1" type="ORF">I9080_003493</name>
</gene>
<sequence>MIGYSYSINKRLFSFSFVNDTEESHGWEDENKWSHYPILHRVLNFMKDRGFEVGRDPEILEYYKSLNKDRWYGRKGDLEFKAKRYPRGFTIKFFQNINFKNRNGGEYDSYKFEKSPYLIKLMWVNETKKIAEFIESIVPGIKNNTKEESMSAINFIKKEYVESSHKPQNNMNFNLSDLDGTTCKYNINNKDRDRKIIYNGDIKYFRNRYTGRLQRGKVYHNINNMWWVILNDTEVTNVADFEFFDLSSGYAKYRRIKMDIKPKEYINKLEFLKKLTTKELDRELKRRKRALIR</sequence>
<dbReference type="Proteomes" id="UP000859547">
    <property type="component" value="Unassembled WGS sequence"/>
</dbReference>
<accession>A0A8H9R388</accession>
<reference evidence="1" key="2">
    <citation type="submission" date="2020-07" db="EMBL/GenBank/DDBJ databases">
        <authorList>
            <consortium name="NCBI Pathogen Detection Project"/>
        </authorList>
    </citation>
    <scope>NUCLEOTIDE SEQUENCE</scope>
    <source>
        <strain evidence="1">C8</strain>
    </source>
</reference>
<name>A0A8H9R388_CLOPF</name>
<dbReference type="EMBL" id="DACTCB010000060">
    <property type="protein sequence ID" value="HAT4309623.1"/>
    <property type="molecule type" value="Genomic_DNA"/>
</dbReference>
<comment type="caution">
    <text evidence="1">The sequence shown here is derived from an EMBL/GenBank/DDBJ whole genome shotgun (WGS) entry which is preliminary data.</text>
</comment>
<protein>
    <submittedName>
        <fullName evidence="1">Uncharacterized protein</fullName>
    </submittedName>
</protein>